<sequence length="80" mass="8590">MRDNRQPLLALGEAKWGDVMGLGHLDRLRHIRALLVAQGRYGAGTAALVCFSAAGFTDELRRVAGEDPGVLLVGAADLYR</sequence>
<keyword evidence="2" id="KW-1185">Reference proteome</keyword>
<name>A0ABN2NV87_9ACTN</name>
<accession>A0ABN2NV87</accession>
<evidence type="ECO:0000313" key="1">
    <source>
        <dbReference type="EMBL" id="GAA1897128.1"/>
    </source>
</evidence>
<dbReference type="RefSeq" id="WP_344258278.1">
    <property type="nucleotide sequence ID" value="NZ_BAAAMJ010000003.1"/>
</dbReference>
<proteinExistence type="predicted"/>
<protein>
    <submittedName>
        <fullName evidence="1">Uncharacterized protein</fullName>
    </submittedName>
</protein>
<organism evidence="1 2">
    <name type="scientific">Streptomyces sodiiphilus</name>
    <dbReference type="NCBI Taxonomy" id="226217"/>
    <lineage>
        <taxon>Bacteria</taxon>
        <taxon>Bacillati</taxon>
        <taxon>Actinomycetota</taxon>
        <taxon>Actinomycetes</taxon>
        <taxon>Kitasatosporales</taxon>
        <taxon>Streptomycetaceae</taxon>
        <taxon>Streptomyces</taxon>
    </lineage>
</organism>
<comment type="caution">
    <text evidence="1">The sequence shown here is derived from an EMBL/GenBank/DDBJ whole genome shotgun (WGS) entry which is preliminary data.</text>
</comment>
<evidence type="ECO:0000313" key="2">
    <source>
        <dbReference type="Proteomes" id="UP001501303"/>
    </source>
</evidence>
<dbReference type="EMBL" id="BAAAMJ010000003">
    <property type="protein sequence ID" value="GAA1897128.1"/>
    <property type="molecule type" value="Genomic_DNA"/>
</dbReference>
<reference evidence="1 2" key="1">
    <citation type="journal article" date="2019" name="Int. J. Syst. Evol. Microbiol.">
        <title>The Global Catalogue of Microorganisms (GCM) 10K type strain sequencing project: providing services to taxonomists for standard genome sequencing and annotation.</title>
        <authorList>
            <consortium name="The Broad Institute Genomics Platform"/>
            <consortium name="The Broad Institute Genome Sequencing Center for Infectious Disease"/>
            <person name="Wu L."/>
            <person name="Ma J."/>
        </authorList>
    </citation>
    <scope>NUCLEOTIDE SEQUENCE [LARGE SCALE GENOMIC DNA]</scope>
    <source>
        <strain evidence="1 2">JCM 13581</strain>
    </source>
</reference>
<gene>
    <name evidence="1" type="ORF">GCM10009716_04000</name>
</gene>
<dbReference type="Proteomes" id="UP001501303">
    <property type="component" value="Unassembled WGS sequence"/>
</dbReference>